<dbReference type="Proteomes" id="UP000016933">
    <property type="component" value="Unassembled WGS sequence"/>
</dbReference>
<name>N1PEI4_DOTSN</name>
<dbReference type="GO" id="GO:0031965">
    <property type="term" value="C:nuclear membrane"/>
    <property type="evidence" value="ECO:0007669"/>
    <property type="project" value="UniProtKB-SubCell"/>
</dbReference>
<dbReference type="PANTHER" id="PTHR13269">
    <property type="entry name" value="NUCLEOPORIN NDC1"/>
    <property type="match status" value="1"/>
</dbReference>
<feature type="transmembrane region" description="Helical" evidence="14">
    <location>
        <begin position="79"/>
        <end position="98"/>
    </location>
</feature>
<reference evidence="16" key="1">
    <citation type="journal article" date="2012" name="PLoS Genet.">
        <title>The genomes of the fungal plant pathogens Cladosporium fulvum and Dothistroma septosporum reveal adaptation to different hosts and lifestyles but also signatures of common ancestry.</title>
        <authorList>
            <person name="de Wit P.J.G.M."/>
            <person name="van der Burgt A."/>
            <person name="Oekmen B."/>
            <person name="Stergiopoulos I."/>
            <person name="Abd-Elsalam K.A."/>
            <person name="Aerts A.L."/>
            <person name="Bahkali A.H."/>
            <person name="Beenen H.G."/>
            <person name="Chettri P."/>
            <person name="Cox M.P."/>
            <person name="Datema E."/>
            <person name="de Vries R.P."/>
            <person name="Dhillon B."/>
            <person name="Ganley A.R."/>
            <person name="Griffiths S.A."/>
            <person name="Guo Y."/>
            <person name="Hamelin R.C."/>
            <person name="Henrissat B."/>
            <person name="Kabir M.S."/>
            <person name="Jashni M.K."/>
            <person name="Kema G."/>
            <person name="Klaubauf S."/>
            <person name="Lapidus A."/>
            <person name="Levasseur A."/>
            <person name="Lindquist E."/>
            <person name="Mehrabi R."/>
            <person name="Ohm R.A."/>
            <person name="Owen T.J."/>
            <person name="Salamov A."/>
            <person name="Schwelm A."/>
            <person name="Schijlen E."/>
            <person name="Sun H."/>
            <person name="van den Burg H.A."/>
            <person name="van Ham R.C.H.J."/>
            <person name="Zhang S."/>
            <person name="Goodwin S.B."/>
            <person name="Grigoriev I.V."/>
            <person name="Collemare J."/>
            <person name="Bradshaw R.E."/>
        </authorList>
    </citation>
    <scope>NUCLEOTIDE SEQUENCE [LARGE SCALE GENOMIC DNA]</scope>
    <source>
        <strain evidence="16">NZE10 / CBS 128990</strain>
    </source>
</reference>
<sequence length="728" mass="81347">MATQTTTLQQNILAPKLDPKATAPTERVRLYKEFLTPALHRRFINAVGILFAVCYVSGIIITNFSGTLITVWFPIGPAGARASLLLITSLSVLVVRVANMHIGERHTTSGAELAYDLVWRRLGQTLHTVGWYAFAGWLFGEFYVWTRGDSAELGLVLPYESYERPRLNENPIFLRSLFIVLGVLQAGLHLVNDYDYVNIPATPREAREREQEAQRNVLTSILSPETVAKLPTVVRTLADKLGPIVHSAVNITIVTVMAHIFIYFLVLRRPLWSFFYSIARTWFQLPNSAPPPGISDLHIWALFRQTLTAPLALSIMWEVTNTIFTVFVAQAPILKDAPLTSEVKDTRGVLLRRSKDPNHSLLDGLKNKREVNKTFAFWELYLIATQYDNRRKTIYTEVARKDGSTWSQVCEVALKEVAAIGTRIQAEMIPEQKTVQEDKPAFSRLVEDDLNASKPEQRGLPKIADREVTGNGDVFTKKQPDFAQTFGNLARSVGQSANTQNPITPTALKYLEFGADQLVSKEGRERLSRNQIQQQADSYLARILQTPIGEAFRSTFARQVKKVVFGSPTSNKANIVFATRALTELAVKSLKEDDYGQVQADIAKIVRAFTATIKSIENYTQQLKPHWTDFGFTQQDRHVAEVQELLEILKTCLKQIMLTFGEYASVLGLSKKEVREAGEATGDAPAPVALIGGRPTRPNDGSIERPEMQQVGNEGGIEAGGRQRRAGR</sequence>
<keyword evidence="6" id="KW-0509">mRNA transport</keyword>
<evidence type="ECO:0000256" key="4">
    <source>
        <dbReference type="ARBA" id="ARBA00022448"/>
    </source>
</evidence>
<keyword evidence="8 14" id="KW-1133">Transmembrane helix</keyword>
<dbReference type="OMA" id="WQTANLF"/>
<dbReference type="HOGENOM" id="CLU_029386_1_0_1"/>
<dbReference type="PANTHER" id="PTHR13269:SF6">
    <property type="entry name" value="NUCLEOPORIN NDC1"/>
    <property type="match status" value="1"/>
</dbReference>
<keyword evidence="9" id="KW-0811">Translocation</keyword>
<evidence type="ECO:0000256" key="7">
    <source>
        <dbReference type="ARBA" id="ARBA00022927"/>
    </source>
</evidence>
<dbReference type="eggNOG" id="ENOG502S1MG">
    <property type="taxonomic scope" value="Eukaryota"/>
</dbReference>
<evidence type="ECO:0000313" key="15">
    <source>
        <dbReference type="EMBL" id="EME38555.1"/>
    </source>
</evidence>
<accession>N1PEI4</accession>
<keyword evidence="12" id="KW-0539">Nucleus</keyword>
<dbReference type="Pfam" id="PF09531">
    <property type="entry name" value="Ndc1_Nup"/>
    <property type="match status" value="1"/>
</dbReference>
<dbReference type="EMBL" id="KB446547">
    <property type="protein sequence ID" value="EME38555.1"/>
    <property type="molecule type" value="Genomic_DNA"/>
</dbReference>
<dbReference type="GO" id="GO:0070631">
    <property type="term" value="P:spindle pole body localization"/>
    <property type="evidence" value="ECO:0007669"/>
    <property type="project" value="TreeGrafter"/>
</dbReference>
<keyword evidence="7" id="KW-0653">Protein transport</keyword>
<evidence type="ECO:0000256" key="1">
    <source>
        <dbReference type="ARBA" id="ARBA00004232"/>
    </source>
</evidence>
<dbReference type="GO" id="GO:0051028">
    <property type="term" value="P:mRNA transport"/>
    <property type="evidence" value="ECO:0007669"/>
    <property type="project" value="UniProtKB-KW"/>
</dbReference>
<feature type="transmembrane region" description="Helical" evidence="14">
    <location>
        <begin position="244"/>
        <end position="266"/>
    </location>
</feature>
<evidence type="ECO:0000256" key="3">
    <source>
        <dbReference type="ARBA" id="ARBA00005760"/>
    </source>
</evidence>
<comment type="similarity">
    <text evidence="3">Belongs to the NDC1 family.</text>
</comment>
<evidence type="ECO:0000256" key="11">
    <source>
        <dbReference type="ARBA" id="ARBA00023136"/>
    </source>
</evidence>
<evidence type="ECO:0000256" key="9">
    <source>
        <dbReference type="ARBA" id="ARBA00023010"/>
    </source>
</evidence>
<keyword evidence="4" id="KW-0813">Transport</keyword>
<evidence type="ECO:0000256" key="12">
    <source>
        <dbReference type="ARBA" id="ARBA00023242"/>
    </source>
</evidence>
<dbReference type="AlphaFoldDB" id="N1PEI4"/>
<evidence type="ECO:0000256" key="13">
    <source>
        <dbReference type="SAM" id="MobiDB-lite"/>
    </source>
</evidence>
<feature type="region of interest" description="Disordered" evidence="13">
    <location>
        <begin position="679"/>
        <end position="728"/>
    </location>
</feature>
<protein>
    <recommendedName>
        <fullName evidence="17">Nuclear envelope protein</fullName>
    </recommendedName>
</protein>
<dbReference type="GO" id="GO:0005816">
    <property type="term" value="C:spindle pole body"/>
    <property type="evidence" value="ECO:0007669"/>
    <property type="project" value="TreeGrafter"/>
</dbReference>
<evidence type="ECO:0000256" key="5">
    <source>
        <dbReference type="ARBA" id="ARBA00022692"/>
    </source>
</evidence>
<evidence type="ECO:0000256" key="14">
    <source>
        <dbReference type="SAM" id="Phobius"/>
    </source>
</evidence>
<evidence type="ECO:0000256" key="6">
    <source>
        <dbReference type="ARBA" id="ARBA00022816"/>
    </source>
</evidence>
<dbReference type="GO" id="GO:0106166">
    <property type="term" value="F:spindle pole body-nuclear membrane anchor activity"/>
    <property type="evidence" value="ECO:0007669"/>
    <property type="project" value="TreeGrafter"/>
</dbReference>
<dbReference type="GO" id="GO:0015031">
    <property type="term" value="P:protein transport"/>
    <property type="evidence" value="ECO:0007669"/>
    <property type="project" value="UniProtKB-KW"/>
</dbReference>
<evidence type="ECO:0000256" key="10">
    <source>
        <dbReference type="ARBA" id="ARBA00023132"/>
    </source>
</evidence>
<keyword evidence="11 14" id="KW-0472">Membrane</keyword>
<keyword evidence="5 14" id="KW-0812">Transmembrane</keyword>
<organism evidence="15 16">
    <name type="scientific">Dothistroma septosporum (strain NZE10 / CBS 128990)</name>
    <name type="common">Red band needle blight fungus</name>
    <name type="synonym">Mycosphaerella pini</name>
    <dbReference type="NCBI Taxonomy" id="675120"/>
    <lineage>
        <taxon>Eukaryota</taxon>
        <taxon>Fungi</taxon>
        <taxon>Dikarya</taxon>
        <taxon>Ascomycota</taxon>
        <taxon>Pezizomycotina</taxon>
        <taxon>Dothideomycetes</taxon>
        <taxon>Dothideomycetidae</taxon>
        <taxon>Mycosphaerellales</taxon>
        <taxon>Mycosphaerellaceae</taxon>
        <taxon>Dothistroma</taxon>
    </lineage>
</organism>
<gene>
    <name evidence="15" type="ORF">DOTSEDRAFT_57605</name>
</gene>
<dbReference type="GO" id="GO:0070762">
    <property type="term" value="C:nuclear pore transmembrane ring"/>
    <property type="evidence" value="ECO:0007669"/>
    <property type="project" value="TreeGrafter"/>
</dbReference>
<keyword evidence="10" id="KW-0906">Nuclear pore complex</keyword>
<feature type="transmembrane region" description="Helical" evidence="14">
    <location>
        <begin position="49"/>
        <end position="73"/>
    </location>
</feature>
<reference evidence="15 16" key="2">
    <citation type="journal article" date="2012" name="PLoS Pathog.">
        <title>Diverse lifestyles and strategies of plant pathogenesis encoded in the genomes of eighteen Dothideomycetes fungi.</title>
        <authorList>
            <person name="Ohm R.A."/>
            <person name="Feau N."/>
            <person name="Henrissat B."/>
            <person name="Schoch C.L."/>
            <person name="Horwitz B.A."/>
            <person name="Barry K.W."/>
            <person name="Condon B.J."/>
            <person name="Copeland A.C."/>
            <person name="Dhillon B."/>
            <person name="Glaser F."/>
            <person name="Hesse C.N."/>
            <person name="Kosti I."/>
            <person name="LaButti K."/>
            <person name="Lindquist E.A."/>
            <person name="Lucas S."/>
            <person name="Salamov A.A."/>
            <person name="Bradshaw R.E."/>
            <person name="Ciuffetti L."/>
            <person name="Hamelin R.C."/>
            <person name="Kema G.H.J."/>
            <person name="Lawrence C."/>
            <person name="Scott J.A."/>
            <person name="Spatafora J.W."/>
            <person name="Turgeon B.G."/>
            <person name="de Wit P.J.G.M."/>
            <person name="Zhong S."/>
            <person name="Goodwin S.B."/>
            <person name="Grigoriev I.V."/>
        </authorList>
    </citation>
    <scope>NUCLEOTIDE SEQUENCE [LARGE SCALE GENOMIC DNA]</scope>
    <source>
        <strain evidence="16">NZE10 / CBS 128990</strain>
    </source>
</reference>
<feature type="transmembrane region" description="Helical" evidence="14">
    <location>
        <begin position="172"/>
        <end position="191"/>
    </location>
</feature>
<dbReference type="GO" id="GO:0006999">
    <property type="term" value="P:nuclear pore organization"/>
    <property type="evidence" value="ECO:0007669"/>
    <property type="project" value="TreeGrafter"/>
</dbReference>
<evidence type="ECO:0008006" key="17">
    <source>
        <dbReference type="Google" id="ProtNLM"/>
    </source>
</evidence>
<evidence type="ECO:0000313" key="16">
    <source>
        <dbReference type="Proteomes" id="UP000016933"/>
    </source>
</evidence>
<evidence type="ECO:0000256" key="8">
    <source>
        <dbReference type="ARBA" id="ARBA00022989"/>
    </source>
</evidence>
<dbReference type="OrthoDB" id="67850at2759"/>
<dbReference type="InterPro" id="IPR019049">
    <property type="entry name" value="Nucleoporin_prot_Ndc1/Nup"/>
</dbReference>
<proteinExistence type="inferred from homology"/>
<comment type="subcellular location">
    <subcellularLocation>
        <location evidence="1">Nucleus membrane</location>
        <topology evidence="1">Multi-pass membrane protein</topology>
    </subcellularLocation>
    <subcellularLocation>
        <location evidence="2">Nucleus</location>
        <location evidence="2">Nuclear pore complex</location>
    </subcellularLocation>
</comment>
<evidence type="ECO:0000256" key="2">
    <source>
        <dbReference type="ARBA" id="ARBA00004567"/>
    </source>
</evidence>
<keyword evidence="16" id="KW-1185">Reference proteome</keyword>
<dbReference type="STRING" id="675120.N1PEI4"/>